<evidence type="ECO:0000313" key="1">
    <source>
        <dbReference type="EMBL" id="KAK9904463.1"/>
    </source>
</evidence>
<dbReference type="EMBL" id="JBEDUW010000197">
    <property type="protein sequence ID" value="KAK9904463.1"/>
    <property type="molecule type" value="Genomic_DNA"/>
</dbReference>
<proteinExistence type="predicted"/>
<organism evidence="1 2">
    <name type="scientific">Rubus argutus</name>
    <name type="common">Southern blackberry</name>
    <dbReference type="NCBI Taxonomy" id="59490"/>
    <lineage>
        <taxon>Eukaryota</taxon>
        <taxon>Viridiplantae</taxon>
        <taxon>Streptophyta</taxon>
        <taxon>Embryophyta</taxon>
        <taxon>Tracheophyta</taxon>
        <taxon>Spermatophyta</taxon>
        <taxon>Magnoliopsida</taxon>
        <taxon>eudicotyledons</taxon>
        <taxon>Gunneridae</taxon>
        <taxon>Pentapetalae</taxon>
        <taxon>rosids</taxon>
        <taxon>fabids</taxon>
        <taxon>Rosales</taxon>
        <taxon>Rosaceae</taxon>
        <taxon>Rosoideae</taxon>
        <taxon>Rosoideae incertae sedis</taxon>
        <taxon>Rubus</taxon>
    </lineage>
</organism>
<protein>
    <submittedName>
        <fullName evidence="1">Uncharacterized protein</fullName>
    </submittedName>
</protein>
<sequence>MATDRRPAKPKRPAPSSEQMTARVFLYSILLALQSRSSASHLQRFIILRSIITATLYIFDIGAEAINSTSGGALLVDYCSCSSKFWGRLPGKGLVVAIRPYIDFNGNYSCVGCLCSFRLGILFVSMGFQG</sequence>
<gene>
    <name evidence="1" type="ORF">M0R45_000687</name>
</gene>
<reference evidence="1 2" key="1">
    <citation type="journal article" date="2023" name="G3 (Bethesda)">
        <title>A chromosome-length genome assembly and annotation of blackberry (Rubus argutus, cv. 'Hillquist').</title>
        <authorList>
            <person name="Bruna T."/>
            <person name="Aryal R."/>
            <person name="Dudchenko O."/>
            <person name="Sargent D.J."/>
            <person name="Mead D."/>
            <person name="Buti M."/>
            <person name="Cavallini A."/>
            <person name="Hytonen T."/>
            <person name="Andres J."/>
            <person name="Pham M."/>
            <person name="Weisz D."/>
            <person name="Mascagni F."/>
            <person name="Usai G."/>
            <person name="Natali L."/>
            <person name="Bassil N."/>
            <person name="Fernandez G.E."/>
            <person name="Lomsadze A."/>
            <person name="Armour M."/>
            <person name="Olukolu B."/>
            <person name="Poorten T."/>
            <person name="Britton C."/>
            <person name="Davik J."/>
            <person name="Ashrafi H."/>
            <person name="Aiden E.L."/>
            <person name="Borodovsky M."/>
            <person name="Worthington M."/>
        </authorList>
    </citation>
    <scope>NUCLEOTIDE SEQUENCE [LARGE SCALE GENOMIC DNA]</scope>
    <source>
        <strain evidence="1">PI 553951</strain>
    </source>
</reference>
<evidence type="ECO:0000313" key="2">
    <source>
        <dbReference type="Proteomes" id="UP001457282"/>
    </source>
</evidence>
<keyword evidence="2" id="KW-1185">Reference proteome</keyword>
<accession>A0AAW1VNM2</accession>
<dbReference type="Proteomes" id="UP001457282">
    <property type="component" value="Unassembled WGS sequence"/>
</dbReference>
<comment type="caution">
    <text evidence="1">The sequence shown here is derived from an EMBL/GenBank/DDBJ whole genome shotgun (WGS) entry which is preliminary data.</text>
</comment>
<name>A0AAW1VNM2_RUBAR</name>
<dbReference type="AlphaFoldDB" id="A0AAW1VNM2"/>